<proteinExistence type="predicted"/>
<evidence type="ECO:0000313" key="2">
    <source>
        <dbReference type="Proteomes" id="UP000735302"/>
    </source>
</evidence>
<dbReference type="Proteomes" id="UP000735302">
    <property type="component" value="Unassembled WGS sequence"/>
</dbReference>
<keyword evidence="2" id="KW-1185">Reference proteome</keyword>
<evidence type="ECO:0000313" key="1">
    <source>
        <dbReference type="EMBL" id="GFN94600.1"/>
    </source>
</evidence>
<protein>
    <submittedName>
        <fullName evidence="1">Uncharacterized protein</fullName>
    </submittedName>
</protein>
<reference evidence="1 2" key="1">
    <citation type="journal article" date="2021" name="Elife">
        <title>Chloroplast acquisition without the gene transfer in kleptoplastic sea slugs, Plakobranchus ocellatus.</title>
        <authorList>
            <person name="Maeda T."/>
            <person name="Takahashi S."/>
            <person name="Yoshida T."/>
            <person name="Shimamura S."/>
            <person name="Takaki Y."/>
            <person name="Nagai Y."/>
            <person name="Toyoda A."/>
            <person name="Suzuki Y."/>
            <person name="Arimoto A."/>
            <person name="Ishii H."/>
            <person name="Satoh N."/>
            <person name="Nishiyama T."/>
            <person name="Hasebe M."/>
            <person name="Maruyama T."/>
            <person name="Minagawa J."/>
            <person name="Obokata J."/>
            <person name="Shigenobu S."/>
        </authorList>
    </citation>
    <scope>NUCLEOTIDE SEQUENCE [LARGE SCALE GENOMIC DNA]</scope>
</reference>
<comment type="caution">
    <text evidence="1">The sequence shown here is derived from an EMBL/GenBank/DDBJ whole genome shotgun (WGS) entry which is preliminary data.</text>
</comment>
<dbReference type="AlphaFoldDB" id="A0AAV3ZJ05"/>
<accession>A0AAV3ZJ05</accession>
<name>A0AAV3ZJ05_9GAST</name>
<sequence>MVEGCPFKAHPKMTHWAMAAAPCRGSWTQQELENAMRAINRGEGISVREASSSLAFQEELFGITSQVD</sequence>
<organism evidence="1 2">
    <name type="scientific">Plakobranchus ocellatus</name>
    <dbReference type="NCBI Taxonomy" id="259542"/>
    <lineage>
        <taxon>Eukaryota</taxon>
        <taxon>Metazoa</taxon>
        <taxon>Spiralia</taxon>
        <taxon>Lophotrochozoa</taxon>
        <taxon>Mollusca</taxon>
        <taxon>Gastropoda</taxon>
        <taxon>Heterobranchia</taxon>
        <taxon>Euthyneura</taxon>
        <taxon>Panpulmonata</taxon>
        <taxon>Sacoglossa</taxon>
        <taxon>Placobranchoidea</taxon>
        <taxon>Plakobranchidae</taxon>
        <taxon>Plakobranchus</taxon>
    </lineage>
</organism>
<dbReference type="EMBL" id="BLXT01002468">
    <property type="protein sequence ID" value="GFN94600.1"/>
    <property type="molecule type" value="Genomic_DNA"/>
</dbReference>
<gene>
    <name evidence="1" type="ORF">PoB_002110600</name>
</gene>